<keyword evidence="7" id="KW-0256">Endoplasmic reticulum</keyword>
<dbReference type="CDD" id="cd11056">
    <property type="entry name" value="CYP6-like"/>
    <property type="match status" value="1"/>
</dbReference>
<evidence type="ECO:0000256" key="2">
    <source>
        <dbReference type="ARBA" id="ARBA00004174"/>
    </source>
</evidence>
<dbReference type="GO" id="GO:0005789">
    <property type="term" value="C:endoplasmic reticulum membrane"/>
    <property type="evidence" value="ECO:0007669"/>
    <property type="project" value="UniProtKB-SubCell"/>
</dbReference>
<feature type="binding site" description="axial binding residue" evidence="13">
    <location>
        <position position="443"/>
    </location>
    <ligand>
        <name>heme</name>
        <dbReference type="ChEBI" id="CHEBI:30413"/>
    </ligand>
    <ligandPart>
        <name>Fe</name>
        <dbReference type="ChEBI" id="CHEBI:18248"/>
    </ligandPart>
</feature>
<dbReference type="GO" id="GO:0016705">
    <property type="term" value="F:oxidoreductase activity, acting on paired donors, with incorporation or reduction of molecular oxygen"/>
    <property type="evidence" value="ECO:0007669"/>
    <property type="project" value="InterPro"/>
</dbReference>
<keyword evidence="8" id="KW-0492">Microsome</keyword>
<sequence>MLVEVTLFLVVLGAFFVRWLLRDFHFWAEQGVPSLSPQFPFGNIGDVITMRKTTGECYRDIYRQFKGEAACGFFKFSQPALILRDPDLVRTIMVKDFLKFHKNEFEISRSVDPLMAINPFTIGELNEWKRARTIQLPAQTLSKVRTMAPEMVRCCHRLTDFIRAHAGKEMEAKTLTSGYTSDTVAACAFGLNSNSFVEGGSAFNDVSAGEIFRSTWKDNLAVLCAMFAPFVGRLMRFRIISKDVEELFIKAIGDVVKFRQTRNVRKNDFIQQMIDANASDPSGKPAFDEVEMAAHSMTFYMDGYETTSILLSFTLYELAKNQDIQQQLRDEISTISSDIGDFNANNIHTLEYLDNVLSECLRLHPPIQQVVRTCTSDTTVTCGGKEYKFRAGMTAVVPILALHTDPEHFPEPELFRPERFAKENKHLIRKFTYIPYGEGPRICVGMRFAMTQIKLAVAAILLEFHVVLAKELTEDLKLDPMSTFLHTAKDGLWLKFEEL</sequence>
<keyword evidence="5 13" id="KW-0349">Heme</keyword>
<keyword evidence="11" id="KW-0503">Monooxygenase</keyword>
<gene>
    <name evidence="14" type="primary">CYP6J1_1</name>
    <name evidence="14" type="ORF">g.73173</name>
</gene>
<keyword evidence="9" id="KW-0560">Oxidoreductase</keyword>
<dbReference type="Gene3D" id="1.10.630.10">
    <property type="entry name" value="Cytochrome P450"/>
    <property type="match status" value="1"/>
</dbReference>
<proteinExistence type="inferred from homology"/>
<evidence type="ECO:0000256" key="13">
    <source>
        <dbReference type="PIRSR" id="PIRSR602401-1"/>
    </source>
</evidence>
<keyword evidence="12" id="KW-0472">Membrane</keyword>
<dbReference type="PRINTS" id="PR00463">
    <property type="entry name" value="EP450I"/>
</dbReference>
<evidence type="ECO:0000256" key="9">
    <source>
        <dbReference type="ARBA" id="ARBA00023002"/>
    </source>
</evidence>
<dbReference type="InterPro" id="IPR002401">
    <property type="entry name" value="Cyt_P450_E_grp-I"/>
</dbReference>
<dbReference type="GO" id="GO:0020037">
    <property type="term" value="F:heme binding"/>
    <property type="evidence" value="ECO:0007669"/>
    <property type="project" value="InterPro"/>
</dbReference>
<evidence type="ECO:0000256" key="11">
    <source>
        <dbReference type="ARBA" id="ARBA00023033"/>
    </source>
</evidence>
<reference evidence="14" key="1">
    <citation type="journal article" date="2016" name="Gigascience">
        <title>De novo construction of an expanded transcriptome assembly for the western tarnished plant bug, Lygus hesperus.</title>
        <authorList>
            <person name="Tassone E.E."/>
            <person name="Geib S.M."/>
            <person name="Hall B."/>
            <person name="Fabrick J.A."/>
            <person name="Brent C.S."/>
            <person name="Hull J.J."/>
        </authorList>
    </citation>
    <scope>NUCLEOTIDE SEQUENCE</scope>
</reference>
<evidence type="ECO:0000256" key="1">
    <source>
        <dbReference type="ARBA" id="ARBA00001971"/>
    </source>
</evidence>
<comment type="similarity">
    <text evidence="4">Belongs to the cytochrome P450 family.</text>
</comment>
<dbReference type="PRINTS" id="PR00385">
    <property type="entry name" value="P450"/>
</dbReference>
<dbReference type="EMBL" id="GDHC01001236">
    <property type="protein sequence ID" value="JAQ17393.1"/>
    <property type="molecule type" value="Transcribed_RNA"/>
</dbReference>
<keyword evidence="10 13" id="KW-0408">Iron</keyword>
<organism evidence="14">
    <name type="scientific">Lygus hesperus</name>
    <name type="common">Western plant bug</name>
    <dbReference type="NCBI Taxonomy" id="30085"/>
    <lineage>
        <taxon>Eukaryota</taxon>
        <taxon>Metazoa</taxon>
        <taxon>Ecdysozoa</taxon>
        <taxon>Arthropoda</taxon>
        <taxon>Hexapoda</taxon>
        <taxon>Insecta</taxon>
        <taxon>Pterygota</taxon>
        <taxon>Neoptera</taxon>
        <taxon>Paraneoptera</taxon>
        <taxon>Hemiptera</taxon>
        <taxon>Heteroptera</taxon>
        <taxon>Panheteroptera</taxon>
        <taxon>Cimicomorpha</taxon>
        <taxon>Miridae</taxon>
        <taxon>Mirini</taxon>
        <taxon>Lygus</taxon>
    </lineage>
</organism>
<evidence type="ECO:0000256" key="5">
    <source>
        <dbReference type="ARBA" id="ARBA00022617"/>
    </source>
</evidence>
<evidence type="ECO:0000256" key="12">
    <source>
        <dbReference type="ARBA" id="ARBA00023136"/>
    </source>
</evidence>
<keyword evidence="6 13" id="KW-0479">Metal-binding</keyword>
<comment type="subcellular location">
    <subcellularLocation>
        <location evidence="3">Endoplasmic reticulum membrane</location>
        <topology evidence="3">Peripheral membrane protein</topology>
    </subcellularLocation>
    <subcellularLocation>
        <location evidence="2">Microsome membrane</location>
        <topology evidence="2">Peripheral membrane protein</topology>
    </subcellularLocation>
</comment>
<evidence type="ECO:0000256" key="6">
    <source>
        <dbReference type="ARBA" id="ARBA00022723"/>
    </source>
</evidence>
<dbReference type="SUPFAM" id="SSF48264">
    <property type="entry name" value="Cytochrome P450"/>
    <property type="match status" value="1"/>
</dbReference>
<evidence type="ECO:0000256" key="10">
    <source>
        <dbReference type="ARBA" id="ARBA00023004"/>
    </source>
</evidence>
<evidence type="ECO:0000256" key="3">
    <source>
        <dbReference type="ARBA" id="ARBA00004406"/>
    </source>
</evidence>
<evidence type="ECO:0000313" key="14">
    <source>
        <dbReference type="EMBL" id="JAQ17393.1"/>
    </source>
</evidence>
<accession>A0A146MCD3</accession>
<dbReference type="InterPro" id="IPR036396">
    <property type="entry name" value="Cyt_P450_sf"/>
</dbReference>
<name>A0A146MCD3_LYGHE</name>
<dbReference type="PANTHER" id="PTHR24292:SF104">
    <property type="entry name" value="CYTOCHROME P450 308A1-RELATED"/>
    <property type="match status" value="1"/>
</dbReference>
<dbReference type="GO" id="GO:0004497">
    <property type="term" value="F:monooxygenase activity"/>
    <property type="evidence" value="ECO:0007669"/>
    <property type="project" value="UniProtKB-KW"/>
</dbReference>
<evidence type="ECO:0000256" key="7">
    <source>
        <dbReference type="ARBA" id="ARBA00022824"/>
    </source>
</evidence>
<dbReference type="InterPro" id="IPR050476">
    <property type="entry name" value="Insect_CytP450_Detox"/>
</dbReference>
<dbReference type="FunFam" id="1.10.630.10:FF:000042">
    <property type="entry name" value="Cytochrome P450"/>
    <property type="match status" value="1"/>
</dbReference>
<dbReference type="AlphaFoldDB" id="A0A146MCD3"/>
<dbReference type="GO" id="GO:0005506">
    <property type="term" value="F:iron ion binding"/>
    <property type="evidence" value="ECO:0007669"/>
    <property type="project" value="InterPro"/>
</dbReference>
<dbReference type="PANTHER" id="PTHR24292">
    <property type="entry name" value="CYTOCHROME P450"/>
    <property type="match status" value="1"/>
</dbReference>
<evidence type="ECO:0000256" key="4">
    <source>
        <dbReference type="ARBA" id="ARBA00010617"/>
    </source>
</evidence>
<dbReference type="InterPro" id="IPR001128">
    <property type="entry name" value="Cyt_P450"/>
</dbReference>
<evidence type="ECO:0000256" key="8">
    <source>
        <dbReference type="ARBA" id="ARBA00022848"/>
    </source>
</evidence>
<comment type="cofactor">
    <cofactor evidence="1 13">
        <name>heme</name>
        <dbReference type="ChEBI" id="CHEBI:30413"/>
    </cofactor>
</comment>
<dbReference type="Pfam" id="PF00067">
    <property type="entry name" value="p450"/>
    <property type="match status" value="1"/>
</dbReference>
<protein>
    <submittedName>
        <fullName evidence="14">Cytochrome P450 6j1</fullName>
    </submittedName>
</protein>